<dbReference type="EMBL" id="BDQD01000104">
    <property type="protein sequence ID" value="GBH22671.1"/>
    <property type="molecule type" value="Genomic_RNA"/>
</dbReference>
<name>A0A2V0RBM5_9ZZZZ</name>
<reference evidence="1" key="1">
    <citation type="submission" date="2017-04" db="EMBL/GenBank/DDBJ databases">
        <title>Unveiling RNA virosphere associated with marine microorganisms.</title>
        <authorList>
            <person name="Urayama S."/>
            <person name="Takaki Y."/>
            <person name="Nishi S."/>
            <person name="Yoshida Y."/>
            <person name="Deguchi S."/>
            <person name="Takai K."/>
            <person name="Nunoura T."/>
        </authorList>
    </citation>
    <scope>NUCLEOTIDE SEQUENCE</scope>
</reference>
<evidence type="ECO:0000313" key="1">
    <source>
        <dbReference type="EMBL" id="GBH22671.1"/>
    </source>
</evidence>
<comment type="caution">
    <text evidence="1">The sequence shown here is derived from an EMBL/GenBank/DDBJ whole genome shotgun (WGS) entry which is preliminary data.</text>
</comment>
<dbReference type="AlphaFoldDB" id="A0A2V0RBM5"/>
<sequence>MEYMSISENKSNESSKYYDSADLANGSYGAPIDKYIGKSPIDGPDGYVFRKITYLNQAASADAVTGTFQAGPLARGTTSMLNGTTRSVSTINNDQLSGGGISGDEKLVPGDIILAAILNVIDGRPDDKRSGQIAGGIVPTSAISVNSGNVHYGVFPAAAGGDQSTIVSTAIGGGKAVAAHSVKSFSVCNRSFDTLSPYRFENTVADVAMFAAPVHAVAITGISTAADAANIYHRLTIYALCGARPAGLSHPEFPDPDFTLSCLNKKVAEHTVNML</sequence>
<protein>
    <submittedName>
        <fullName evidence="1">Uncharacterized protein</fullName>
    </submittedName>
</protein>
<organism evidence="1">
    <name type="scientific">viral metagenome</name>
    <dbReference type="NCBI Taxonomy" id="1070528"/>
    <lineage>
        <taxon>unclassified sequences</taxon>
        <taxon>metagenomes</taxon>
        <taxon>organismal metagenomes</taxon>
    </lineage>
</organism>
<accession>A0A2V0RBM5</accession>
<proteinExistence type="predicted"/>